<evidence type="ECO:0000313" key="11">
    <source>
        <dbReference type="Proteomes" id="UP000235388"/>
    </source>
</evidence>
<dbReference type="EMBL" id="PGCJ01000264">
    <property type="protein sequence ID" value="PLW35075.1"/>
    <property type="molecule type" value="Genomic_DNA"/>
</dbReference>
<evidence type="ECO:0000256" key="4">
    <source>
        <dbReference type="ARBA" id="ARBA00022842"/>
    </source>
</evidence>
<feature type="compositionally biased region" description="Acidic residues" evidence="7">
    <location>
        <begin position="515"/>
        <end position="526"/>
    </location>
</feature>
<dbReference type="GO" id="GO:0005524">
    <property type="term" value="F:ATP binding"/>
    <property type="evidence" value="ECO:0007669"/>
    <property type="project" value="InterPro"/>
</dbReference>
<dbReference type="GO" id="GO:0006310">
    <property type="term" value="P:DNA recombination"/>
    <property type="evidence" value="ECO:0007669"/>
    <property type="project" value="UniProtKB-KW"/>
</dbReference>
<dbReference type="GO" id="GO:0006297">
    <property type="term" value="P:nucleotide-excision repair, DNA gap filling"/>
    <property type="evidence" value="ECO:0007669"/>
    <property type="project" value="TreeGrafter"/>
</dbReference>
<dbReference type="GO" id="GO:0003677">
    <property type="term" value="F:DNA binding"/>
    <property type="evidence" value="ECO:0007669"/>
    <property type="project" value="InterPro"/>
</dbReference>
<dbReference type="InterPro" id="IPR012340">
    <property type="entry name" value="NA-bd_OB-fold"/>
</dbReference>
<accession>A0A2N5UBF4</accession>
<evidence type="ECO:0000313" key="10">
    <source>
        <dbReference type="EMBL" id="PLW35075.1"/>
    </source>
</evidence>
<dbReference type="InterPro" id="IPR001357">
    <property type="entry name" value="BRCT_dom"/>
</dbReference>
<evidence type="ECO:0000256" key="2">
    <source>
        <dbReference type="ARBA" id="ARBA00022723"/>
    </source>
</evidence>
<evidence type="ECO:0000256" key="3">
    <source>
        <dbReference type="ARBA" id="ARBA00022763"/>
    </source>
</evidence>
<dbReference type="Gene3D" id="3.40.50.10190">
    <property type="entry name" value="BRCT domain"/>
    <property type="match status" value="2"/>
</dbReference>
<keyword evidence="2" id="KW-0479">Metal-binding</keyword>
<dbReference type="Gene3D" id="2.40.50.140">
    <property type="entry name" value="Nucleic acid-binding proteins"/>
    <property type="match status" value="1"/>
</dbReference>
<dbReference type="PANTHER" id="PTHR45997:SF1">
    <property type="entry name" value="DNA LIGASE 4"/>
    <property type="match status" value="1"/>
</dbReference>
<dbReference type="GO" id="GO:0046872">
    <property type="term" value="F:metal ion binding"/>
    <property type="evidence" value="ECO:0007669"/>
    <property type="project" value="UniProtKB-KW"/>
</dbReference>
<dbReference type="SUPFAM" id="SSF50249">
    <property type="entry name" value="Nucleic acid-binding proteins"/>
    <property type="match status" value="1"/>
</dbReference>
<dbReference type="STRING" id="200324.A0A2N5UBF4"/>
<feature type="domain" description="ATP-dependent DNA ligase family profile" evidence="8">
    <location>
        <begin position="71"/>
        <end position="204"/>
    </location>
</feature>
<evidence type="ECO:0000256" key="6">
    <source>
        <dbReference type="ARBA" id="ARBA00023204"/>
    </source>
</evidence>
<dbReference type="InterPro" id="IPR029710">
    <property type="entry name" value="LIG4"/>
</dbReference>
<keyword evidence="11" id="KW-1185">Reference proteome</keyword>
<keyword evidence="1" id="KW-0436">Ligase</keyword>
<organism evidence="10 11">
    <name type="scientific">Puccinia coronata f. sp. avenae</name>
    <dbReference type="NCBI Taxonomy" id="200324"/>
    <lineage>
        <taxon>Eukaryota</taxon>
        <taxon>Fungi</taxon>
        <taxon>Dikarya</taxon>
        <taxon>Basidiomycota</taxon>
        <taxon>Pucciniomycotina</taxon>
        <taxon>Pucciniomycetes</taxon>
        <taxon>Pucciniales</taxon>
        <taxon>Pucciniaceae</taxon>
        <taxon>Puccinia</taxon>
    </lineage>
</organism>
<evidence type="ECO:0000256" key="1">
    <source>
        <dbReference type="ARBA" id="ARBA00022598"/>
    </source>
</evidence>
<dbReference type="PROSITE" id="PS50172">
    <property type="entry name" value="BRCT"/>
    <property type="match status" value="2"/>
</dbReference>
<protein>
    <recommendedName>
        <fullName evidence="12">DNA ligase IV</fullName>
    </recommendedName>
</protein>
<proteinExistence type="predicted"/>
<dbReference type="Gene3D" id="3.30.470.30">
    <property type="entry name" value="DNA ligase/mRNA capping enzyme"/>
    <property type="match status" value="1"/>
</dbReference>
<dbReference type="Proteomes" id="UP000235388">
    <property type="component" value="Unassembled WGS sequence"/>
</dbReference>
<dbReference type="PROSITE" id="PS50160">
    <property type="entry name" value="DNA_LIGASE_A3"/>
    <property type="match status" value="1"/>
</dbReference>
<comment type="caution">
    <text evidence="10">The sequence shown here is derived from an EMBL/GenBank/DDBJ whole genome shotgun (WGS) entry which is preliminary data.</text>
</comment>
<dbReference type="InterPro" id="IPR036420">
    <property type="entry name" value="BRCT_dom_sf"/>
</dbReference>
<feature type="region of interest" description="Disordered" evidence="7">
    <location>
        <begin position="482"/>
        <end position="561"/>
    </location>
</feature>
<dbReference type="OrthoDB" id="2495536at2759"/>
<feature type="domain" description="BRCT" evidence="9">
    <location>
        <begin position="613"/>
        <end position="683"/>
    </location>
</feature>
<evidence type="ECO:0000256" key="5">
    <source>
        <dbReference type="ARBA" id="ARBA00023172"/>
    </source>
</evidence>
<reference evidence="10 11" key="1">
    <citation type="submission" date="2017-11" db="EMBL/GenBank/DDBJ databases">
        <title>De novo assembly and phasing of dikaryotic genomes from two isolates of Puccinia coronata f. sp. avenae, the causal agent of oat crown rust.</title>
        <authorList>
            <person name="Miller M.E."/>
            <person name="Zhang Y."/>
            <person name="Omidvar V."/>
            <person name="Sperschneider J."/>
            <person name="Schwessinger B."/>
            <person name="Raley C."/>
            <person name="Palmer J.M."/>
            <person name="Garnica D."/>
            <person name="Upadhyaya N."/>
            <person name="Rathjen J."/>
            <person name="Taylor J.M."/>
            <person name="Park R.F."/>
            <person name="Dodds P.N."/>
            <person name="Hirsch C.D."/>
            <person name="Kianian S.F."/>
            <person name="Figueroa M."/>
        </authorList>
    </citation>
    <scope>NUCLEOTIDE SEQUENCE [LARGE SCALE GENOMIC DNA]</scope>
    <source>
        <strain evidence="10">12NC29</strain>
    </source>
</reference>
<feature type="domain" description="BRCT" evidence="9">
    <location>
        <begin position="365"/>
        <end position="460"/>
    </location>
</feature>
<dbReference type="GO" id="GO:0006303">
    <property type="term" value="P:double-strand break repair via nonhomologous end joining"/>
    <property type="evidence" value="ECO:0007669"/>
    <property type="project" value="TreeGrafter"/>
</dbReference>
<dbReference type="SMART" id="SM00292">
    <property type="entry name" value="BRCT"/>
    <property type="match status" value="2"/>
</dbReference>
<dbReference type="InterPro" id="IPR012309">
    <property type="entry name" value="DNA_ligase_ATP-dep_C"/>
</dbReference>
<keyword evidence="6" id="KW-0234">DNA repair</keyword>
<evidence type="ECO:0000259" key="8">
    <source>
        <dbReference type="PROSITE" id="PS50160"/>
    </source>
</evidence>
<dbReference type="GO" id="GO:0032807">
    <property type="term" value="C:DNA ligase IV complex"/>
    <property type="evidence" value="ECO:0007669"/>
    <property type="project" value="TreeGrafter"/>
</dbReference>
<gene>
    <name evidence="10" type="ORF">PCANC_15073</name>
</gene>
<dbReference type="InterPro" id="IPR012310">
    <property type="entry name" value="DNA_ligase_ATP-dep_cent"/>
</dbReference>
<keyword evidence="3" id="KW-0227">DNA damage</keyword>
<dbReference type="AlphaFoldDB" id="A0A2N5UBF4"/>
<dbReference type="SUPFAM" id="SSF52113">
    <property type="entry name" value="BRCT domain"/>
    <property type="match status" value="2"/>
</dbReference>
<dbReference type="PANTHER" id="PTHR45997">
    <property type="entry name" value="DNA LIGASE 4"/>
    <property type="match status" value="1"/>
</dbReference>
<dbReference type="Pfam" id="PF16589">
    <property type="entry name" value="BRCT_2"/>
    <property type="match status" value="2"/>
</dbReference>
<keyword evidence="5" id="KW-0233">DNA recombination</keyword>
<feature type="non-terminal residue" evidence="10">
    <location>
        <position position="1"/>
    </location>
</feature>
<evidence type="ECO:0000259" key="9">
    <source>
        <dbReference type="PROSITE" id="PS50172"/>
    </source>
</evidence>
<feature type="region of interest" description="Disordered" evidence="7">
    <location>
        <begin position="328"/>
        <end position="360"/>
    </location>
</feature>
<evidence type="ECO:0000256" key="7">
    <source>
        <dbReference type="SAM" id="MobiDB-lite"/>
    </source>
</evidence>
<name>A0A2N5UBF4_9BASI</name>
<keyword evidence="4" id="KW-0460">Magnesium</keyword>
<dbReference type="InterPro" id="IPR044125">
    <property type="entry name" value="Adenylation_DNA_ligase_IV"/>
</dbReference>
<dbReference type="CDD" id="cd07903">
    <property type="entry name" value="Adenylation_DNA_ligase_IV"/>
    <property type="match status" value="1"/>
</dbReference>
<dbReference type="Pfam" id="PF01068">
    <property type="entry name" value="DNA_ligase_A_M"/>
    <property type="match status" value="1"/>
</dbReference>
<evidence type="ECO:0008006" key="12">
    <source>
        <dbReference type="Google" id="ProtNLM"/>
    </source>
</evidence>
<dbReference type="GO" id="GO:0003910">
    <property type="term" value="F:DNA ligase (ATP) activity"/>
    <property type="evidence" value="ECO:0007669"/>
    <property type="project" value="InterPro"/>
</dbReference>
<dbReference type="Pfam" id="PF04679">
    <property type="entry name" value="DNA_ligase_A_C"/>
    <property type="match status" value="1"/>
</dbReference>
<sequence>NGKDYTYLYGADPSTGLLTPYIHTAFKSAVDEVILDGEMLAWGPQTEKIMRFGSVKSLKSTDDWNSPRALFKVFDILYLKGKGKPEGTSFVNKPLLERRQVMESGRVFEEVGTRFEICYNVRGQNTQDVRESLQKILEQMGEGLIVKRLDSRYLMDGRTDDWYKVKPDYMDELGETFEALAIGGFWGRGKRGGKFGSFLVALIDKEKSNRSQGVFCYKTLCSVGTGLSVHETEQIMSKLEGKYHEWDKKRPGRNPDWLDFGPGAGVIPDVWWHLQDSFLLTIKGAEIIPSGVHGCQFSIRFPRAIRFDIDRDIEDCMSYEDLLGIKDKPPETTQFGNDLSGHARKRKKRELPQPRTSLRPLKRSDSSKIFYGAEFWVLEGLDDLAESKSDLELMLNRNGGKIIHNVPRPAPEREHFCVTRRTDSWNAEKAIRHGLRLIHPQWVGDSVQAGCRLDLTTSKYNVHIAQATDGNPIPEHTRSVAVVKDESDSDSGQQWPDELSDLTVQSEDSRSEDSNTIDEVSDDEDDSLARSPLKNLELSVSAPDQRSPEVSLPNKSLEAESTEQVEEGIFYPLVFYVDSQPIPDPSQSSTVSQHTILNNPDSESSQLCSNVCKLIKAHGGKIVCDLGHPDVTHIVCCQSDSSRCSQLIRMDRDRQKKRRLVRTDWVIDSVDSDACLYEADYVPY</sequence>
<dbReference type="SUPFAM" id="SSF56091">
    <property type="entry name" value="DNA ligase/mRNA capping enzyme, catalytic domain"/>
    <property type="match status" value="1"/>
</dbReference>